<organism evidence="3 4">
    <name type="scientific">Anaerocolumna jejuensis DSM 15929</name>
    <dbReference type="NCBI Taxonomy" id="1121322"/>
    <lineage>
        <taxon>Bacteria</taxon>
        <taxon>Bacillati</taxon>
        <taxon>Bacillota</taxon>
        <taxon>Clostridia</taxon>
        <taxon>Lachnospirales</taxon>
        <taxon>Lachnospiraceae</taxon>
        <taxon>Anaerocolumna</taxon>
    </lineage>
</organism>
<keyword evidence="1" id="KW-0472">Membrane</keyword>
<evidence type="ECO:0000256" key="2">
    <source>
        <dbReference type="SAM" id="SignalP"/>
    </source>
</evidence>
<dbReference type="AlphaFoldDB" id="A0A1M6KG61"/>
<feature type="transmembrane region" description="Helical" evidence="1">
    <location>
        <begin position="173"/>
        <end position="198"/>
    </location>
</feature>
<protein>
    <submittedName>
        <fullName evidence="3">Uncharacterized protein</fullName>
    </submittedName>
</protein>
<evidence type="ECO:0000313" key="3">
    <source>
        <dbReference type="EMBL" id="SHJ57890.1"/>
    </source>
</evidence>
<evidence type="ECO:0000313" key="4">
    <source>
        <dbReference type="Proteomes" id="UP000184386"/>
    </source>
</evidence>
<sequence length="280" mass="30928">MSMKQTISRVSLLLILSMLLSSSMFSIFAETNIPISANDKGDIEAAIKEASEANGTESSSTSEVVIKSTDKNADGTKTAKIFEYNGENSIVFDEKEFKRANQKEARKALFAFVNSLKESSISADTQQEIMNEIQESDSDVAAMMLPMVFDNTKADIFTAYKWLAPFMSVIRVFFGLGSVVIIIMVISSTIFDLAYIGLPVWRETQDEKSGGKKPFGVSHEALSTVREVEKNLEVYKNAYVMYLKRRATTYIVLSIALLWLIAGEMSGLIGWVLSLASGIV</sequence>
<feature type="chain" id="PRO_5012070602" evidence="2">
    <location>
        <begin position="30"/>
        <end position="280"/>
    </location>
</feature>
<evidence type="ECO:0000256" key="1">
    <source>
        <dbReference type="SAM" id="Phobius"/>
    </source>
</evidence>
<keyword evidence="1" id="KW-0812">Transmembrane</keyword>
<feature type="transmembrane region" description="Helical" evidence="1">
    <location>
        <begin position="250"/>
        <end position="273"/>
    </location>
</feature>
<name>A0A1M6KG61_9FIRM</name>
<keyword evidence="4" id="KW-1185">Reference proteome</keyword>
<feature type="signal peptide" evidence="2">
    <location>
        <begin position="1"/>
        <end position="29"/>
    </location>
</feature>
<reference evidence="3 4" key="1">
    <citation type="submission" date="2016-11" db="EMBL/GenBank/DDBJ databases">
        <authorList>
            <person name="Jaros S."/>
            <person name="Januszkiewicz K."/>
            <person name="Wedrychowicz H."/>
        </authorList>
    </citation>
    <scope>NUCLEOTIDE SEQUENCE [LARGE SCALE GENOMIC DNA]</scope>
    <source>
        <strain evidence="3 4">DSM 15929</strain>
    </source>
</reference>
<dbReference type="Proteomes" id="UP000184386">
    <property type="component" value="Unassembled WGS sequence"/>
</dbReference>
<accession>A0A1M6KG61</accession>
<keyword evidence="1" id="KW-1133">Transmembrane helix</keyword>
<dbReference type="EMBL" id="FRAC01000006">
    <property type="protein sequence ID" value="SHJ57890.1"/>
    <property type="molecule type" value="Genomic_DNA"/>
</dbReference>
<keyword evidence="2" id="KW-0732">Signal</keyword>
<proteinExistence type="predicted"/>
<dbReference type="STRING" id="1121322.SAMN02745136_00440"/>
<gene>
    <name evidence="3" type="ORF">SAMN02745136_00440</name>
</gene>